<accession>A0A6M5Z3L2</accession>
<protein>
    <submittedName>
        <fullName evidence="2">Uncharacterized protein</fullName>
    </submittedName>
</protein>
<sequence>MAALPIAQWQTALDQMETALGAATRVLARAEERWELAVAPSAGEGEPPPVLDRLESRLLEWTARLRAADELAASVETELAERAATVERWRAGFARWQDLIQRGATTSPVS</sequence>
<organism evidence="2 3">
    <name type="scientific">Frigoriglobus tundricola</name>
    <dbReference type="NCBI Taxonomy" id="2774151"/>
    <lineage>
        <taxon>Bacteria</taxon>
        <taxon>Pseudomonadati</taxon>
        <taxon>Planctomycetota</taxon>
        <taxon>Planctomycetia</taxon>
        <taxon>Gemmatales</taxon>
        <taxon>Gemmataceae</taxon>
        <taxon>Frigoriglobus</taxon>
    </lineage>
</organism>
<evidence type="ECO:0000256" key="1">
    <source>
        <dbReference type="SAM" id="Coils"/>
    </source>
</evidence>
<gene>
    <name evidence="2" type="ORF">FTUN_8658</name>
</gene>
<reference evidence="3" key="1">
    <citation type="submission" date="2020-05" db="EMBL/GenBank/DDBJ databases">
        <title>Frigoriglobus tundricola gen. nov., sp. nov., a psychrotolerant cellulolytic planctomycete of the family Gemmataceae with two divergent copies of 16S rRNA gene.</title>
        <authorList>
            <person name="Kulichevskaya I.S."/>
            <person name="Ivanova A.A."/>
            <person name="Naumoff D.G."/>
            <person name="Beletsky A.V."/>
            <person name="Rijpstra W.I.C."/>
            <person name="Sinninghe Damste J.S."/>
            <person name="Mardanov A.V."/>
            <person name="Ravin N.V."/>
            <person name="Dedysh S.N."/>
        </authorList>
    </citation>
    <scope>NUCLEOTIDE SEQUENCE [LARGE SCALE GENOMIC DNA]</scope>
    <source>
        <strain evidence="3">PL17</strain>
    </source>
</reference>
<evidence type="ECO:0000313" key="2">
    <source>
        <dbReference type="EMBL" id="QJX01020.1"/>
    </source>
</evidence>
<dbReference type="RefSeq" id="WP_171475650.1">
    <property type="nucleotide sequence ID" value="NZ_CP053452.2"/>
</dbReference>
<evidence type="ECO:0000313" key="3">
    <source>
        <dbReference type="Proteomes" id="UP000503447"/>
    </source>
</evidence>
<dbReference type="KEGG" id="ftj:FTUN_8658"/>
<name>A0A6M5Z3L2_9BACT</name>
<dbReference type="Proteomes" id="UP000503447">
    <property type="component" value="Chromosome"/>
</dbReference>
<dbReference type="AlphaFoldDB" id="A0A6M5Z3L2"/>
<proteinExistence type="predicted"/>
<dbReference type="EMBL" id="CP053452">
    <property type="protein sequence ID" value="QJX01020.1"/>
    <property type="molecule type" value="Genomic_DNA"/>
</dbReference>
<feature type="coiled-coil region" evidence="1">
    <location>
        <begin position="13"/>
        <end position="71"/>
    </location>
</feature>
<keyword evidence="1" id="KW-0175">Coiled coil</keyword>
<keyword evidence="3" id="KW-1185">Reference proteome</keyword>